<name>A0AAD2D620_EUPCR</name>
<evidence type="ECO:0000313" key="4">
    <source>
        <dbReference type="Proteomes" id="UP001295684"/>
    </source>
</evidence>
<feature type="region of interest" description="Disordered" evidence="1">
    <location>
        <begin position="1"/>
        <end position="20"/>
    </location>
</feature>
<evidence type="ECO:0000256" key="2">
    <source>
        <dbReference type="SAM" id="Phobius"/>
    </source>
</evidence>
<evidence type="ECO:0000256" key="1">
    <source>
        <dbReference type="SAM" id="MobiDB-lite"/>
    </source>
</evidence>
<feature type="compositionally biased region" description="Basic residues" evidence="1">
    <location>
        <begin position="1"/>
        <end position="11"/>
    </location>
</feature>
<dbReference type="AlphaFoldDB" id="A0AAD2D620"/>
<organism evidence="3 4">
    <name type="scientific">Euplotes crassus</name>
    <dbReference type="NCBI Taxonomy" id="5936"/>
    <lineage>
        <taxon>Eukaryota</taxon>
        <taxon>Sar</taxon>
        <taxon>Alveolata</taxon>
        <taxon>Ciliophora</taxon>
        <taxon>Intramacronucleata</taxon>
        <taxon>Spirotrichea</taxon>
        <taxon>Hypotrichia</taxon>
        <taxon>Euplotida</taxon>
        <taxon>Euplotidae</taxon>
        <taxon>Moneuplotes</taxon>
    </lineage>
</organism>
<feature type="transmembrane region" description="Helical" evidence="2">
    <location>
        <begin position="104"/>
        <end position="124"/>
    </location>
</feature>
<keyword evidence="2" id="KW-0472">Membrane</keyword>
<accession>A0AAD2D620</accession>
<keyword evidence="2" id="KW-1133">Transmembrane helix</keyword>
<gene>
    <name evidence="3" type="ORF">ECRASSUSDP1_LOCUS22422</name>
</gene>
<dbReference type="Proteomes" id="UP001295684">
    <property type="component" value="Unassembled WGS sequence"/>
</dbReference>
<dbReference type="EMBL" id="CAMPGE010022993">
    <property type="protein sequence ID" value="CAI2380978.1"/>
    <property type="molecule type" value="Genomic_DNA"/>
</dbReference>
<keyword evidence="4" id="KW-1185">Reference proteome</keyword>
<reference evidence="3" key="1">
    <citation type="submission" date="2023-07" db="EMBL/GenBank/DDBJ databases">
        <authorList>
            <consortium name="AG Swart"/>
            <person name="Singh M."/>
            <person name="Singh A."/>
            <person name="Seah K."/>
            <person name="Emmerich C."/>
        </authorList>
    </citation>
    <scope>NUCLEOTIDE SEQUENCE</scope>
    <source>
        <strain evidence="3">DP1</strain>
    </source>
</reference>
<proteinExistence type="predicted"/>
<protein>
    <submittedName>
        <fullName evidence="3">Uncharacterized protein</fullName>
    </submittedName>
</protein>
<keyword evidence="2" id="KW-0812">Transmembrane</keyword>
<sequence length="138" mass="16322">MPRRTKRKTTRRSKEAPVPSHLMFDFGEESDATEYTIEEDSLLPKKYNDSNYDMSEYSELRHSSVYSAIRASKAIRNPALNKYDIKEYEKRLDKRSQNQAFKKYYIISLLALLFTLACVIYWMYMEKTFKGFGIPTSK</sequence>
<evidence type="ECO:0000313" key="3">
    <source>
        <dbReference type="EMBL" id="CAI2380978.1"/>
    </source>
</evidence>
<comment type="caution">
    <text evidence="3">The sequence shown here is derived from an EMBL/GenBank/DDBJ whole genome shotgun (WGS) entry which is preliminary data.</text>
</comment>